<reference evidence="2" key="1">
    <citation type="journal article" date="2021" name="Proc. Natl. Acad. Sci. U.S.A.">
        <title>A Catalog of Tens of Thousands of Viruses from Human Metagenomes Reveals Hidden Associations with Chronic Diseases.</title>
        <authorList>
            <person name="Tisza M.J."/>
            <person name="Buck C.B."/>
        </authorList>
    </citation>
    <scope>NUCLEOTIDE SEQUENCE</scope>
    <source>
        <strain evidence="2">Ct6F13</strain>
    </source>
</reference>
<name>A0A8S5LJL5_9CAUD</name>
<protein>
    <submittedName>
        <fullName evidence="2">Tail protein</fullName>
    </submittedName>
</protein>
<dbReference type="NCBIfam" id="TIGR01665">
    <property type="entry name" value="put_anti_recept"/>
    <property type="match status" value="1"/>
</dbReference>
<accession>A0A8S5LJL5</accession>
<organism evidence="2">
    <name type="scientific">Myoviridae sp. ct6F13</name>
    <dbReference type="NCBI Taxonomy" id="2827602"/>
    <lineage>
        <taxon>Viruses</taxon>
        <taxon>Duplodnaviria</taxon>
        <taxon>Heunggongvirae</taxon>
        <taxon>Uroviricota</taxon>
        <taxon>Caudoviricetes</taxon>
    </lineage>
</organism>
<dbReference type="Pfam" id="PF06605">
    <property type="entry name" value="Prophage_tail"/>
    <property type="match status" value="1"/>
</dbReference>
<dbReference type="EMBL" id="BK015859">
    <property type="protein sequence ID" value="DAD70016.1"/>
    <property type="molecule type" value="Genomic_DNA"/>
</dbReference>
<evidence type="ECO:0000313" key="2">
    <source>
        <dbReference type="EMBL" id="DAD70016.1"/>
    </source>
</evidence>
<evidence type="ECO:0000259" key="1">
    <source>
        <dbReference type="Pfam" id="PF06605"/>
    </source>
</evidence>
<feature type="domain" description="Tail spike" evidence="1">
    <location>
        <begin position="92"/>
        <end position="348"/>
    </location>
</feature>
<proteinExistence type="predicted"/>
<dbReference type="InterPro" id="IPR007119">
    <property type="entry name" value="Phage_tail_spike_N"/>
</dbReference>
<dbReference type="InterPro" id="IPR010572">
    <property type="entry name" value="Tail_dom"/>
</dbReference>
<sequence length="607" mass="68091">MSIEFYSPENNDFESDGNVTLSPNKALFKIKLNGICEIELSHPCDKEGRWKFIKNDGIIKAPTPYSTGQLFHVYSIKKNMVGGLNIKARHIFFDLNKSLILDNRAENKTCQEALDIILNGTKFSGKSNIKKLATAYFVKMNRVAAINGNADNTLISRWGGEIFLDNYNITVNDHIGGDYGAYINYGNNMLELGLEDNEDNVITRGYPVAFNGRMLPEKYIDSPLINKYREIKEDFVEMSDLKLKEDSSDGEGFDTVEELYKSMRIRMKELYDGGLDKPTVTGTTKVAPLENTTKYKYVKGLVNIGLGDTISIYHEKLDIDFASRCVGYTWNILTRKYESVDVGAFKENFFNKQSDVRSKVESILNGDGSVKANEIQGFLDATKAKLKAQKEIGQLQDVRAFIWEDLDPNSPTYGCMIGGSAGIQISQQRTPDGKDWDFTSAFTAEGIIADKIVGRLFSSKNGMTKIWMETGTFESELPDGSKIVISPEEGFYNKFGDSKRQYHHLQYSGYVTLPALPPNTGGLTGVIVQLPAEFEGKTVSVSTNVREVRLYHEGENSNWAVREFYCQGEQRKDNKIVVRGSLNFVSVLEDKIAYANENLVISYTVIA</sequence>